<accession>A0ABW8MJ03</accession>
<dbReference type="Gene3D" id="3.20.20.150">
    <property type="entry name" value="Divalent-metal-dependent TIM barrel enzymes"/>
    <property type="match status" value="1"/>
</dbReference>
<dbReference type="InterPro" id="IPR026040">
    <property type="entry name" value="HyI-like"/>
</dbReference>
<reference evidence="4 5" key="2">
    <citation type="submission" date="2024-11" db="EMBL/GenBank/DDBJ databases">
        <title>Using genomics to understand microbial adaptation to soil warming.</title>
        <authorList>
            <person name="Deangelis K.M. PhD."/>
        </authorList>
    </citation>
    <scope>NUCLEOTIDE SEQUENCE [LARGE SCALE GENOMIC DNA]</scope>
    <source>
        <strain evidence="4 5">GAS97</strain>
    </source>
</reference>
<evidence type="ECO:0000313" key="4">
    <source>
        <dbReference type="EMBL" id="MFK4443644.1"/>
    </source>
</evidence>
<dbReference type="RefSeq" id="WP_404608407.1">
    <property type="nucleotide sequence ID" value="NZ_JBIYDN010000010.1"/>
</dbReference>
<protein>
    <submittedName>
        <fullName evidence="4">Hydroxypyruvate isomerase</fullName>
    </submittedName>
</protein>
<comment type="similarity">
    <text evidence="2">Belongs to the hyi family.</text>
</comment>
<dbReference type="Pfam" id="PF01261">
    <property type="entry name" value="AP_endonuc_2"/>
    <property type="match status" value="1"/>
</dbReference>
<evidence type="ECO:0000259" key="3">
    <source>
        <dbReference type="Pfam" id="PF01261"/>
    </source>
</evidence>
<reference evidence="4 5" key="1">
    <citation type="submission" date="2024-10" db="EMBL/GenBank/DDBJ databases">
        <authorList>
            <person name="Deangelis K."/>
            <person name="Huntemann M."/>
            <person name="Clum A."/>
            <person name="Wang J."/>
            <person name="Palaniappan K."/>
            <person name="Ritter S."/>
            <person name="Chen I.-M."/>
            <person name="Stamatis D."/>
            <person name="Reddy T."/>
            <person name="O'Malley R."/>
            <person name="Daum C."/>
            <person name="Ng V."/>
            <person name="Ivanova N."/>
            <person name="Kyrpides N."/>
            <person name="Woyke T."/>
        </authorList>
    </citation>
    <scope>NUCLEOTIDE SEQUENCE [LARGE SCALE GENOMIC DNA]</scope>
    <source>
        <strain evidence="4 5">GAS97</strain>
    </source>
</reference>
<keyword evidence="1 2" id="KW-0413">Isomerase</keyword>
<dbReference type="Proteomes" id="UP001620514">
    <property type="component" value="Unassembled WGS sequence"/>
</dbReference>
<dbReference type="SUPFAM" id="SSF51658">
    <property type="entry name" value="Xylose isomerase-like"/>
    <property type="match status" value="1"/>
</dbReference>
<dbReference type="PANTHER" id="PTHR43489">
    <property type="entry name" value="ISOMERASE"/>
    <property type="match status" value="1"/>
</dbReference>
<gene>
    <name evidence="4" type="ORF">ABH943_003666</name>
</gene>
<dbReference type="EMBL" id="JBIYDN010000010">
    <property type="protein sequence ID" value="MFK4443644.1"/>
    <property type="molecule type" value="Genomic_DNA"/>
</dbReference>
<comment type="caution">
    <text evidence="4">The sequence shown here is derived from an EMBL/GenBank/DDBJ whole genome shotgun (WGS) entry which is preliminary data.</text>
</comment>
<evidence type="ECO:0000256" key="1">
    <source>
        <dbReference type="ARBA" id="ARBA00023235"/>
    </source>
</evidence>
<dbReference type="PIRSF" id="PIRSF006241">
    <property type="entry name" value="HyI"/>
    <property type="match status" value="1"/>
</dbReference>
<name>A0ABW8MJ03_9BURK</name>
<evidence type="ECO:0000256" key="2">
    <source>
        <dbReference type="PIRNR" id="PIRNR006241"/>
    </source>
</evidence>
<proteinExistence type="inferred from homology"/>
<dbReference type="InterPro" id="IPR036237">
    <property type="entry name" value="Xyl_isomerase-like_sf"/>
</dbReference>
<dbReference type="InterPro" id="IPR050417">
    <property type="entry name" value="Sugar_Epim/Isomerase"/>
</dbReference>
<dbReference type="PANTHER" id="PTHR43489:SF6">
    <property type="entry name" value="HYDROXYPYRUVATE ISOMERASE-RELATED"/>
    <property type="match status" value="1"/>
</dbReference>
<keyword evidence="5" id="KW-1185">Reference proteome</keyword>
<dbReference type="GO" id="GO:0016853">
    <property type="term" value="F:isomerase activity"/>
    <property type="evidence" value="ECO:0007669"/>
    <property type="project" value="UniProtKB-KW"/>
</dbReference>
<sequence length="263" mass="28845">MIRLCAHLGYQFNEVPFLERFECAAAAGYRAVEFPVPYAYDSGVLADRLARFDLSLVQFAAPMGDTSQGEKGLGALSGRETAFRTSLAQAVHYAQALGCRHIHPMAGVTSETARLDWSTYVANLRFAVACLAEQGMTTLVEVMSEGEVPGYFLSSYERAQALFDAVADPHLTLIFDTYHAQALTGDVKGELMRWAGRIGHVQVSDFPGRHEPGTGMLDFDALFAQLEQSGYDGWVGCEYRPETTTQAGLRYLGKYLTDVRSAS</sequence>
<organism evidence="4 5">
    <name type="scientific">Caballeronia udeis</name>
    <dbReference type="NCBI Taxonomy" id="1232866"/>
    <lineage>
        <taxon>Bacteria</taxon>
        <taxon>Pseudomonadati</taxon>
        <taxon>Pseudomonadota</taxon>
        <taxon>Betaproteobacteria</taxon>
        <taxon>Burkholderiales</taxon>
        <taxon>Burkholderiaceae</taxon>
        <taxon>Caballeronia</taxon>
    </lineage>
</organism>
<evidence type="ECO:0000313" key="5">
    <source>
        <dbReference type="Proteomes" id="UP001620514"/>
    </source>
</evidence>
<dbReference type="InterPro" id="IPR013022">
    <property type="entry name" value="Xyl_isomerase-like_TIM-brl"/>
</dbReference>
<feature type="domain" description="Xylose isomerase-like TIM barrel" evidence="3">
    <location>
        <begin position="22"/>
        <end position="253"/>
    </location>
</feature>